<dbReference type="Proteomes" id="UP000178369">
    <property type="component" value="Unassembled WGS sequence"/>
</dbReference>
<reference evidence="5 6" key="1">
    <citation type="journal article" date="2016" name="Nat. Commun.">
        <title>Thousands of microbial genomes shed light on interconnected biogeochemical processes in an aquifer system.</title>
        <authorList>
            <person name="Anantharaman K."/>
            <person name="Brown C.T."/>
            <person name="Hug L.A."/>
            <person name="Sharon I."/>
            <person name="Castelle C.J."/>
            <person name="Probst A.J."/>
            <person name="Thomas B.C."/>
            <person name="Singh A."/>
            <person name="Wilkins M.J."/>
            <person name="Karaoz U."/>
            <person name="Brodie E.L."/>
            <person name="Williams K.H."/>
            <person name="Hubbard S.S."/>
            <person name="Banfield J.F."/>
        </authorList>
    </citation>
    <scope>NUCLEOTIDE SEQUENCE [LARGE SCALE GENOMIC DNA]</scope>
</reference>
<evidence type="ECO:0000256" key="2">
    <source>
        <dbReference type="ARBA" id="ARBA00022741"/>
    </source>
</evidence>
<dbReference type="GO" id="GO:0005524">
    <property type="term" value="F:ATP binding"/>
    <property type="evidence" value="ECO:0007669"/>
    <property type="project" value="UniProtKB-KW"/>
</dbReference>
<protein>
    <recommendedName>
        <fullName evidence="4">PEP-utilising enzyme mobile domain-containing protein</fullName>
    </recommendedName>
</protein>
<evidence type="ECO:0000256" key="1">
    <source>
        <dbReference type="ARBA" id="ARBA00007837"/>
    </source>
</evidence>
<keyword evidence="3" id="KW-0067">ATP-binding</keyword>
<dbReference type="Gene3D" id="3.50.30.10">
    <property type="entry name" value="Phosphohistidine domain"/>
    <property type="match status" value="1"/>
</dbReference>
<dbReference type="PANTHER" id="PTHR43030:SF1">
    <property type="entry name" value="PHOSPHOENOLPYRUVATE SYNTHASE"/>
    <property type="match status" value="1"/>
</dbReference>
<dbReference type="PROSITE" id="PS00370">
    <property type="entry name" value="PEP_ENZYMES_PHOS_SITE"/>
    <property type="match status" value="1"/>
</dbReference>
<accession>A0A1F5HLD6</accession>
<name>A0A1F5HLD6_9BACT</name>
<evidence type="ECO:0000313" key="5">
    <source>
        <dbReference type="EMBL" id="OGE04933.1"/>
    </source>
</evidence>
<sequence length="149" mass="16589">MLAHYPVALTRSRIRGGWQLRFARGRMMFSFHPPSLVSARNERTTEVHGQSAQPGFIRGEVRIIRGVREFFKMKSNAILVTSMTTPDFVPLMERASAIVTDEGGITCHAAIVSRELRIPCVIGTKIATKVFKDGDLVEVDANHGIIKKI</sequence>
<dbReference type="AlphaFoldDB" id="A0A1F5HLD6"/>
<evidence type="ECO:0000313" key="6">
    <source>
        <dbReference type="Proteomes" id="UP000178369"/>
    </source>
</evidence>
<dbReference type="InterPro" id="IPR008279">
    <property type="entry name" value="PEP-util_enz_mobile_dom"/>
</dbReference>
<dbReference type="InterPro" id="IPR036637">
    <property type="entry name" value="Phosphohistidine_dom_sf"/>
</dbReference>
<dbReference type="InterPro" id="IPR006319">
    <property type="entry name" value="PEP_synth"/>
</dbReference>
<proteinExistence type="inferred from homology"/>
<comment type="similarity">
    <text evidence="1">Belongs to the PEP-utilizing enzyme family.</text>
</comment>
<evidence type="ECO:0000256" key="3">
    <source>
        <dbReference type="ARBA" id="ARBA00022840"/>
    </source>
</evidence>
<dbReference type="GO" id="GO:0008986">
    <property type="term" value="F:pyruvate, water dikinase activity"/>
    <property type="evidence" value="ECO:0007669"/>
    <property type="project" value="InterPro"/>
</dbReference>
<dbReference type="PANTHER" id="PTHR43030">
    <property type="entry name" value="PHOSPHOENOLPYRUVATE SYNTHASE"/>
    <property type="match status" value="1"/>
</dbReference>
<keyword evidence="2" id="KW-0547">Nucleotide-binding</keyword>
<dbReference type="Pfam" id="PF00391">
    <property type="entry name" value="PEP-utilizers"/>
    <property type="match status" value="1"/>
</dbReference>
<comment type="caution">
    <text evidence="5">The sequence shown here is derived from an EMBL/GenBank/DDBJ whole genome shotgun (WGS) entry which is preliminary data.</text>
</comment>
<dbReference type="SUPFAM" id="SSF52009">
    <property type="entry name" value="Phosphohistidine domain"/>
    <property type="match status" value="1"/>
</dbReference>
<feature type="domain" description="PEP-utilising enzyme mobile" evidence="4">
    <location>
        <begin position="74"/>
        <end position="144"/>
    </location>
</feature>
<organism evidence="5 6">
    <name type="scientific">Candidatus Curtissbacteria bacterium RIFCSPHIGHO2_12_FULL_41_17</name>
    <dbReference type="NCBI Taxonomy" id="1797722"/>
    <lineage>
        <taxon>Bacteria</taxon>
        <taxon>Candidatus Curtissiibacteriota</taxon>
    </lineage>
</organism>
<evidence type="ECO:0000259" key="4">
    <source>
        <dbReference type="Pfam" id="PF00391"/>
    </source>
</evidence>
<dbReference type="InterPro" id="IPR018274">
    <property type="entry name" value="PEP_util_AS"/>
</dbReference>
<dbReference type="EMBL" id="MFBL01000021">
    <property type="protein sequence ID" value="OGE04933.1"/>
    <property type="molecule type" value="Genomic_DNA"/>
</dbReference>
<gene>
    <name evidence="5" type="ORF">A3F45_00405</name>
</gene>